<keyword evidence="6 11" id="KW-0547">Nucleotide-binding</keyword>
<dbReference type="InterPro" id="IPR029067">
    <property type="entry name" value="CDC48_domain_2-like_sf"/>
</dbReference>
<dbReference type="InterPro" id="IPR004808">
    <property type="entry name" value="AP_endonuc_1"/>
</dbReference>
<dbReference type="SUPFAM" id="SSF54585">
    <property type="entry name" value="Cdc48 domain 2-like"/>
    <property type="match status" value="1"/>
</dbReference>
<dbReference type="CDD" id="cd09087">
    <property type="entry name" value="Ape1-like_AP-endo"/>
    <property type="match status" value="1"/>
</dbReference>
<comment type="subcellular location">
    <subcellularLocation>
        <location evidence="11">Cytoplasm</location>
    </subcellularLocation>
</comment>
<evidence type="ECO:0000256" key="5">
    <source>
        <dbReference type="ARBA" id="ARBA00022723"/>
    </source>
</evidence>
<keyword evidence="11" id="KW-0931">ER-Golgi transport</keyword>
<dbReference type="InterPro" id="IPR020848">
    <property type="entry name" value="AP_endonuclease_F1_CS"/>
</dbReference>
<feature type="compositionally biased region" description="Basic residues" evidence="12">
    <location>
        <begin position="60"/>
        <end position="74"/>
    </location>
</feature>
<comment type="catalytic activity">
    <reaction evidence="11">
        <text>ATP + H2O = ADP + phosphate + H(+)</text>
        <dbReference type="Rhea" id="RHEA:13065"/>
        <dbReference type="ChEBI" id="CHEBI:15377"/>
        <dbReference type="ChEBI" id="CHEBI:15378"/>
        <dbReference type="ChEBI" id="CHEBI:30616"/>
        <dbReference type="ChEBI" id="CHEBI:43474"/>
        <dbReference type="ChEBI" id="CHEBI:456216"/>
        <dbReference type="EC" id="3.6.4.6"/>
    </reaction>
</comment>
<evidence type="ECO:0000256" key="9">
    <source>
        <dbReference type="ARBA" id="ARBA00022842"/>
    </source>
</evidence>
<evidence type="ECO:0000256" key="6">
    <source>
        <dbReference type="ARBA" id="ARBA00022741"/>
    </source>
</evidence>
<comment type="caution">
    <text evidence="14">The sequence shown here is derived from an EMBL/GenBank/DDBJ whole genome shotgun (WGS) entry which is preliminary data.</text>
</comment>
<dbReference type="Gene3D" id="3.60.10.10">
    <property type="entry name" value="Endonuclease/exonuclease/phosphatase"/>
    <property type="match status" value="1"/>
</dbReference>
<organism evidence="14 15">
    <name type="scientific">Paratrimastix pyriformis</name>
    <dbReference type="NCBI Taxonomy" id="342808"/>
    <lineage>
        <taxon>Eukaryota</taxon>
        <taxon>Metamonada</taxon>
        <taxon>Preaxostyla</taxon>
        <taxon>Paratrimastigidae</taxon>
        <taxon>Paratrimastix</taxon>
    </lineage>
</organism>
<dbReference type="EMBL" id="JAPMOS010000117">
    <property type="protein sequence ID" value="KAJ4455165.1"/>
    <property type="molecule type" value="Genomic_DNA"/>
</dbReference>
<dbReference type="Pfam" id="PF03372">
    <property type="entry name" value="Exo_endo_phos"/>
    <property type="match status" value="1"/>
</dbReference>
<comment type="cofactor">
    <cofactor evidence="1">
        <name>Mn(2+)</name>
        <dbReference type="ChEBI" id="CHEBI:29035"/>
    </cofactor>
</comment>
<keyword evidence="9 11" id="KW-0460">Magnesium</keyword>
<dbReference type="SUPFAM" id="SSF56219">
    <property type="entry name" value="DNase I-like"/>
    <property type="match status" value="1"/>
</dbReference>
<protein>
    <recommendedName>
        <fullName evidence="11">Vesicle-fusing ATPase</fullName>
        <ecNumber evidence="11">3.6.4.6</ecNumber>
    </recommendedName>
</protein>
<evidence type="ECO:0000256" key="4">
    <source>
        <dbReference type="ARBA" id="ARBA00022448"/>
    </source>
</evidence>
<dbReference type="EC" id="3.6.4.6" evidence="11"/>
<dbReference type="Gene3D" id="3.40.50.300">
    <property type="entry name" value="P-loop containing nucleotide triphosphate hydrolases"/>
    <property type="match status" value="1"/>
</dbReference>
<evidence type="ECO:0000256" key="2">
    <source>
        <dbReference type="ARBA" id="ARBA00006914"/>
    </source>
</evidence>
<comment type="similarity">
    <text evidence="2 11">Belongs to the AAA ATPase family.</text>
</comment>
<evidence type="ECO:0000313" key="15">
    <source>
        <dbReference type="Proteomes" id="UP001141327"/>
    </source>
</evidence>
<evidence type="ECO:0000256" key="11">
    <source>
        <dbReference type="RuleBase" id="RU367045"/>
    </source>
</evidence>
<keyword evidence="15" id="KW-1185">Reference proteome</keyword>
<keyword evidence="11" id="KW-0963">Cytoplasm</keyword>
<comment type="cofactor">
    <cofactor evidence="11">
        <name>Mg(2+)</name>
        <dbReference type="ChEBI" id="CHEBI:18420"/>
    </cofactor>
    <text evidence="11">Binds 1 Mg(2+) ion per subunit.</text>
</comment>
<dbReference type="PANTHER" id="PTHR23078:SF3">
    <property type="entry name" value="VESICLE-FUSING ATPASE"/>
    <property type="match status" value="1"/>
</dbReference>
<gene>
    <name evidence="14" type="ORF">PAPYR_9960</name>
</gene>
<dbReference type="Pfam" id="PF00004">
    <property type="entry name" value="AAA"/>
    <property type="match status" value="1"/>
</dbReference>
<name>A0ABQ8UCR1_9EUKA</name>
<dbReference type="InterPro" id="IPR036691">
    <property type="entry name" value="Endo/exonu/phosph_ase_sf"/>
</dbReference>
<proteinExistence type="inferred from homology"/>
<feature type="region of interest" description="Disordered" evidence="12">
    <location>
        <begin position="1"/>
        <end position="76"/>
    </location>
</feature>
<dbReference type="InterPro" id="IPR027417">
    <property type="entry name" value="P-loop_NTPase"/>
</dbReference>
<reference evidence="14" key="1">
    <citation type="journal article" date="2022" name="bioRxiv">
        <title>Genomics of Preaxostyla Flagellates Illuminates Evolutionary Transitions and the Path Towards Mitochondrial Loss.</title>
        <authorList>
            <person name="Novak L.V.F."/>
            <person name="Treitli S.C."/>
            <person name="Pyrih J."/>
            <person name="Halakuc P."/>
            <person name="Pipaliya S.V."/>
            <person name="Vacek V."/>
            <person name="Brzon O."/>
            <person name="Soukal P."/>
            <person name="Eme L."/>
            <person name="Dacks J.B."/>
            <person name="Karnkowska A."/>
            <person name="Elias M."/>
            <person name="Hampl V."/>
        </authorList>
    </citation>
    <scope>NUCLEOTIDE SEQUENCE</scope>
    <source>
        <strain evidence="14">RCP-MX</strain>
    </source>
</reference>
<dbReference type="InterPro" id="IPR003960">
    <property type="entry name" value="ATPase_AAA_CS"/>
</dbReference>
<dbReference type="Gene3D" id="2.40.40.20">
    <property type="match status" value="1"/>
</dbReference>
<dbReference type="PROSITE" id="PS51435">
    <property type="entry name" value="AP_NUCLEASE_F1_4"/>
    <property type="match status" value="1"/>
</dbReference>
<dbReference type="InterPro" id="IPR003959">
    <property type="entry name" value="ATPase_AAA_core"/>
</dbReference>
<evidence type="ECO:0000256" key="10">
    <source>
        <dbReference type="ARBA" id="ARBA00022927"/>
    </source>
</evidence>
<keyword evidence="8 11" id="KW-0067">ATP-binding</keyword>
<sequence length="862" mass="94874">METRSQKRAAFSGEEDERKKSRLSVLDDDNSEEDSETSTSESDSDAAPPPRLRRAQTAPPKKKTPQKKLRKRKTIATTQPSVAVELPEFSVVPTIPGQLKMMAWNINGFKKSIEKGILAKYLQREDPDIFFVQELKISTQYAKDVTNPFPGYHMYLNPCSEAGKPINGGYSGTGLFSKEKPIRVQFGMGQAKFDGEGRLILAEYPDFLVIGAYVPNSGTGLKRLAFRLEWDQAFIRFVKATVAASGNKPFVWMGDLNVAHQPIDLANPKTNTKTAGFSPQERASFTEILAEIGAVDAFRHLNPEAKAVYTFWSTRFGGASNRARNVGWRLDYFVVSRTLVDQGRLQAVHTRTQSRPVQPASIPPPGADGLLPLRYTVAARALAAIVTATSPVRALASSSLADQITCHMLQHCAGSGAPFQGRFFLTKAMRTPRRSGMGFKTAASIPPPYGDLSLTVAKWGSLPASRNTVFVHPSAKERLRSNHVLIRDTYVFPLDSTDQVRPEQIACGMVQRKWAVLPENQQYVVKPFIPTQMLESVVFVVDFFAGPRKVVLEGKKIVEQVKQLWDRHCIVEGQPHYLEVDSVGFVLTATDVKVVDIAGVVSGKEAEALRSATSTTIPPHGIFTPNTSVSLHKNPEAQLLTLKNAGAGSRETIIKEGFKFENMGIGGLDNEFATILRRAFASRYYPAELVARMGIKHVRGILLYGPPGTGKTLLARQIGKMLNSHEPKVVSGPEILNKFVGESERNMRELFADAEAEYKEKGDDSDLHLVIFDEIDAICKSRGSYSGGTGVGDSVVNQLLAKMDGVESLNNILVIGMTNRKDLIDDALLRPGRLEVRKLVMMRDDVMFVGFEAGPLSGNVHK</sequence>
<dbReference type="InterPro" id="IPR005135">
    <property type="entry name" value="Endo/exonuclease/phosphatase"/>
</dbReference>
<dbReference type="InterPro" id="IPR009010">
    <property type="entry name" value="Asp_de-COase-like_dom_sf"/>
</dbReference>
<dbReference type="PROSITE" id="PS00728">
    <property type="entry name" value="AP_NUCLEASE_F1_3"/>
    <property type="match status" value="1"/>
</dbReference>
<dbReference type="PROSITE" id="PS00726">
    <property type="entry name" value="AP_NUCLEASE_F1_1"/>
    <property type="match status" value="1"/>
</dbReference>
<dbReference type="NCBIfam" id="TIGR00633">
    <property type="entry name" value="xth"/>
    <property type="match status" value="1"/>
</dbReference>
<comment type="similarity">
    <text evidence="3">Belongs to the DNA repair enzymes AP/ExoA family.</text>
</comment>
<feature type="domain" description="AAA+ ATPase" evidence="13">
    <location>
        <begin position="697"/>
        <end position="840"/>
    </location>
</feature>
<dbReference type="SUPFAM" id="SSF52540">
    <property type="entry name" value="P-loop containing nucleoside triphosphate hydrolases"/>
    <property type="match status" value="1"/>
</dbReference>
<dbReference type="SMART" id="SM00382">
    <property type="entry name" value="AAA"/>
    <property type="match status" value="1"/>
</dbReference>
<dbReference type="PROSITE" id="PS00674">
    <property type="entry name" value="AAA"/>
    <property type="match status" value="1"/>
</dbReference>
<evidence type="ECO:0000256" key="1">
    <source>
        <dbReference type="ARBA" id="ARBA00001936"/>
    </source>
</evidence>
<dbReference type="InterPro" id="IPR020847">
    <property type="entry name" value="AP_endonuclease_F1_BS"/>
</dbReference>
<dbReference type="NCBIfam" id="TIGR00195">
    <property type="entry name" value="exoDNase_III"/>
    <property type="match status" value="1"/>
</dbReference>
<evidence type="ECO:0000256" key="7">
    <source>
        <dbReference type="ARBA" id="ARBA00022801"/>
    </source>
</evidence>
<dbReference type="PANTHER" id="PTHR23078">
    <property type="entry name" value="VESICULAR-FUSION PROTEIN NSF"/>
    <property type="match status" value="1"/>
</dbReference>
<evidence type="ECO:0000259" key="13">
    <source>
        <dbReference type="SMART" id="SM00382"/>
    </source>
</evidence>
<dbReference type="InterPro" id="IPR003593">
    <property type="entry name" value="AAA+_ATPase"/>
</dbReference>
<evidence type="ECO:0000313" key="14">
    <source>
        <dbReference type="EMBL" id="KAJ4455165.1"/>
    </source>
</evidence>
<dbReference type="SUPFAM" id="SSF50692">
    <property type="entry name" value="ADC-like"/>
    <property type="match status" value="1"/>
</dbReference>
<keyword evidence="4 11" id="KW-0813">Transport</keyword>
<evidence type="ECO:0000256" key="12">
    <source>
        <dbReference type="SAM" id="MobiDB-lite"/>
    </source>
</evidence>
<dbReference type="InterPro" id="IPR039812">
    <property type="entry name" value="Vesicle-fus_ATPase"/>
</dbReference>
<feature type="compositionally biased region" description="Acidic residues" evidence="12">
    <location>
        <begin position="26"/>
        <end position="36"/>
    </location>
</feature>
<keyword evidence="7 11" id="KW-0378">Hydrolase</keyword>
<evidence type="ECO:0000256" key="3">
    <source>
        <dbReference type="ARBA" id="ARBA00007092"/>
    </source>
</evidence>
<evidence type="ECO:0000256" key="8">
    <source>
        <dbReference type="ARBA" id="ARBA00022840"/>
    </source>
</evidence>
<keyword evidence="5 11" id="KW-0479">Metal-binding</keyword>
<accession>A0ABQ8UCR1</accession>
<dbReference type="Proteomes" id="UP001141327">
    <property type="component" value="Unassembled WGS sequence"/>
</dbReference>
<comment type="function">
    <text evidence="11">Required for vesicle-mediated transport. Catalyzes the fusion of transport vesicles within the Golgi cisternae. Is also required for transport from the endoplasmic reticulum to the Golgi stack. Seems to function as a fusion protein required for the delivery of cargo proteins to all compartments of the Golgi stack independent of vesicle origin.</text>
</comment>
<keyword evidence="10 11" id="KW-0653">Protein transport</keyword>